<evidence type="ECO:0000256" key="7">
    <source>
        <dbReference type="ARBA" id="ARBA00022603"/>
    </source>
</evidence>
<keyword evidence="9 12" id="KW-0949">S-adenosyl-L-methionine</keyword>
<evidence type="ECO:0000256" key="6">
    <source>
        <dbReference type="ARBA" id="ARBA00022490"/>
    </source>
</evidence>
<comment type="similarity">
    <text evidence="3 12">Belongs to the TRM44 family.</text>
</comment>
<comment type="function">
    <text evidence="1">Probable adenosyl-L-methionine (AdoMet)-dependent tRNA (uracil-O(2)-)-methyltransferase.</text>
</comment>
<evidence type="ECO:0000256" key="5">
    <source>
        <dbReference type="ARBA" id="ARBA00017788"/>
    </source>
</evidence>
<dbReference type="PANTHER" id="PTHR21210:SF0">
    <property type="entry name" value="TRNA (URACIL-O(2)-)-METHYLTRANSFERASE-RELATED"/>
    <property type="match status" value="1"/>
</dbReference>
<dbReference type="EMBL" id="JBBJBU010000001">
    <property type="protein sequence ID" value="KAK7208000.1"/>
    <property type="molecule type" value="Genomic_DNA"/>
</dbReference>
<dbReference type="InterPro" id="IPR029063">
    <property type="entry name" value="SAM-dependent_MTases_sf"/>
</dbReference>
<keyword evidence="6 12" id="KW-0963">Cytoplasm</keyword>
<evidence type="ECO:0000256" key="10">
    <source>
        <dbReference type="ARBA" id="ARBA00022694"/>
    </source>
</evidence>
<evidence type="ECO:0000256" key="2">
    <source>
        <dbReference type="ARBA" id="ARBA00004496"/>
    </source>
</evidence>
<dbReference type="SUPFAM" id="SSF53335">
    <property type="entry name" value="S-adenosyl-L-methionine-dependent methyltransferases"/>
    <property type="match status" value="1"/>
</dbReference>
<evidence type="ECO:0000256" key="3">
    <source>
        <dbReference type="ARBA" id="ARBA00009056"/>
    </source>
</evidence>
<dbReference type="InterPro" id="IPR011671">
    <property type="entry name" value="tRNA_uracil_MeTrfase"/>
</dbReference>
<keyword evidence="7 12" id="KW-0489">Methyltransferase</keyword>
<evidence type="ECO:0000256" key="8">
    <source>
        <dbReference type="ARBA" id="ARBA00022679"/>
    </source>
</evidence>
<dbReference type="RefSeq" id="XP_064771033.1">
    <property type="nucleotide sequence ID" value="XM_064911703.1"/>
</dbReference>
<comment type="subcellular location">
    <subcellularLocation>
        <location evidence="2 12">Cytoplasm</location>
    </subcellularLocation>
</comment>
<dbReference type="Proteomes" id="UP001498771">
    <property type="component" value="Unassembled WGS sequence"/>
</dbReference>
<name>A0ABR1FDU1_9ASCO</name>
<keyword evidence="10 12" id="KW-0819">tRNA processing</keyword>
<comment type="caution">
    <text evidence="13">The sequence shown here is derived from an EMBL/GenBank/DDBJ whole genome shotgun (WGS) entry which is preliminary data.</text>
</comment>
<reference evidence="13 14" key="1">
    <citation type="submission" date="2024-03" db="EMBL/GenBank/DDBJ databases">
        <title>Genome-scale model development and genomic sequencing of the oleaginous clade Lipomyces.</title>
        <authorList>
            <consortium name="Lawrence Berkeley National Laboratory"/>
            <person name="Czajka J.J."/>
            <person name="Han Y."/>
            <person name="Kim J."/>
            <person name="Mondo S.J."/>
            <person name="Hofstad B.A."/>
            <person name="Robles A."/>
            <person name="Haridas S."/>
            <person name="Riley R."/>
            <person name="LaButti K."/>
            <person name="Pangilinan J."/>
            <person name="Andreopoulos W."/>
            <person name="Lipzen A."/>
            <person name="Yan J."/>
            <person name="Wang M."/>
            <person name="Ng V."/>
            <person name="Grigoriev I.V."/>
            <person name="Spatafora J.W."/>
            <person name="Magnuson J.K."/>
            <person name="Baker S.E."/>
            <person name="Pomraning K.R."/>
        </authorList>
    </citation>
    <scope>NUCLEOTIDE SEQUENCE [LARGE SCALE GENOMIC DNA]</scope>
    <source>
        <strain evidence="13 14">Phaff 52-87</strain>
    </source>
</reference>
<evidence type="ECO:0000256" key="12">
    <source>
        <dbReference type="RuleBase" id="RU368004"/>
    </source>
</evidence>
<dbReference type="Pfam" id="PF07757">
    <property type="entry name" value="AdoMet_MTase"/>
    <property type="match status" value="1"/>
</dbReference>
<evidence type="ECO:0000313" key="14">
    <source>
        <dbReference type="Proteomes" id="UP001498771"/>
    </source>
</evidence>
<proteinExistence type="inferred from homology"/>
<keyword evidence="8 12" id="KW-0808">Transferase</keyword>
<evidence type="ECO:0000256" key="11">
    <source>
        <dbReference type="ARBA" id="ARBA00047957"/>
    </source>
</evidence>
<evidence type="ECO:0000256" key="9">
    <source>
        <dbReference type="ARBA" id="ARBA00022691"/>
    </source>
</evidence>
<gene>
    <name evidence="13" type="ORF">BZA70DRAFT_272700</name>
</gene>
<comment type="catalytic activity">
    <reaction evidence="11 12">
        <text>uridine(44) in tRNA(Ser) + S-adenosyl-L-methionine = 2'-O-methyluridine(44) in tRNA(Ser) + S-adenosyl-L-homocysteine + H(+)</text>
        <dbReference type="Rhea" id="RHEA:43100"/>
        <dbReference type="Rhea" id="RHEA-COMP:10339"/>
        <dbReference type="Rhea" id="RHEA-COMP:10340"/>
        <dbReference type="ChEBI" id="CHEBI:15378"/>
        <dbReference type="ChEBI" id="CHEBI:57856"/>
        <dbReference type="ChEBI" id="CHEBI:59789"/>
        <dbReference type="ChEBI" id="CHEBI:65315"/>
        <dbReference type="ChEBI" id="CHEBI:74478"/>
        <dbReference type="EC" id="2.1.1.211"/>
    </reaction>
</comment>
<evidence type="ECO:0000256" key="4">
    <source>
        <dbReference type="ARBA" id="ARBA00012795"/>
    </source>
</evidence>
<evidence type="ECO:0000313" key="13">
    <source>
        <dbReference type="EMBL" id="KAK7208000.1"/>
    </source>
</evidence>
<dbReference type="GeneID" id="90037215"/>
<dbReference type="PANTHER" id="PTHR21210">
    <property type="entry name" value="TRNA (URACIL-O(2)-)-METHYLTRANSFERASE-RELATED"/>
    <property type="match status" value="1"/>
</dbReference>
<evidence type="ECO:0000256" key="1">
    <source>
        <dbReference type="ARBA" id="ARBA00002778"/>
    </source>
</evidence>
<sequence length="509" mass="57110">MTSAPDASKPSPVSLTEAISSSDDLWRSVLCQHDCEFDLDHFEAAMLNLIFQPNINSSSIMRTDVVYDSESHGTNGAEAGAADEFVAQERRVTLGLVESGLLSSDLPDRRILRTLVPRNPNKDLPMKQTCHIYSSDHTRSVVYIPHLDSRDATPYYHPAVSGILLQYKKPANDANALGELRLYYRLFPEDQHTGLSNRLERTALRLITTAARHSKGTMSGYEKRVHHDVVVDKVAFQNRYLELKDKHARFLIDNWVESTDPKKHVFEDLSIAAFLIELWQTRFGHSPDSKKLIFADLGCGNGVLVYILIMEGYEGYGIEARRRKTWSIFPQRVQDCLREQVLLPYLCFDSEEAEHQWSSETGLRFHNGKFDSATFIIGNHSDELTPWIPLLDCPFIVIPCCSHAFSGAKHRYPTTVSAATALDKATGQQKLSTYGALVEHVARLADQLGWSVEREMLRIPSTRNASIIGLGKREEGGVLSPREVLMQNGGAAGFIENVTALMSRNPRSH</sequence>
<comment type="function">
    <text evidence="12">Adenosyl-L-methionine (AdoMet)-dependent tRNA (uracil-O(2)-)-methyltransferase.</text>
</comment>
<keyword evidence="14" id="KW-1185">Reference proteome</keyword>
<dbReference type="EC" id="2.1.1.211" evidence="4 12"/>
<protein>
    <recommendedName>
        <fullName evidence="5 12">tRNA (uracil-O(2)-)-methyltransferase</fullName>
        <ecNumber evidence="4 12">2.1.1.211</ecNumber>
    </recommendedName>
</protein>
<organism evidence="13 14">
    <name type="scientific">Myxozyma melibiosi</name>
    <dbReference type="NCBI Taxonomy" id="54550"/>
    <lineage>
        <taxon>Eukaryota</taxon>
        <taxon>Fungi</taxon>
        <taxon>Dikarya</taxon>
        <taxon>Ascomycota</taxon>
        <taxon>Saccharomycotina</taxon>
        <taxon>Lipomycetes</taxon>
        <taxon>Lipomycetales</taxon>
        <taxon>Lipomycetaceae</taxon>
        <taxon>Myxozyma</taxon>
    </lineage>
</organism>
<accession>A0ABR1FDU1</accession>